<dbReference type="PANTHER" id="PTHR32552:SF68">
    <property type="entry name" value="FERRICHROME OUTER MEMBRANE TRANSPORTER_PHAGE RECEPTOR"/>
    <property type="match status" value="1"/>
</dbReference>
<dbReference type="InterPro" id="IPR012910">
    <property type="entry name" value="Plug_dom"/>
</dbReference>
<gene>
    <name evidence="19" type="ORF">BBAD15_g3129</name>
</gene>
<dbReference type="Pfam" id="PF00593">
    <property type="entry name" value="TonB_dep_Rec_b-barrel"/>
    <property type="match status" value="1"/>
</dbReference>
<evidence type="ECO:0000256" key="6">
    <source>
        <dbReference type="ARBA" id="ARBA00022452"/>
    </source>
</evidence>
<dbReference type="NCBIfam" id="TIGR01783">
    <property type="entry name" value="TonB-siderophor"/>
    <property type="match status" value="1"/>
</dbReference>
<comment type="similarity">
    <text evidence="4">Belongs to the TonB-dependent receptor family.</text>
</comment>
<proteinExistence type="inferred from homology"/>
<evidence type="ECO:0000256" key="9">
    <source>
        <dbReference type="ARBA" id="ARBA00022692"/>
    </source>
</evidence>
<dbReference type="Gene3D" id="3.40.50.1980">
    <property type="entry name" value="Nitrogenase molybdenum iron protein domain"/>
    <property type="match status" value="2"/>
</dbReference>
<dbReference type="PROSITE" id="PS52016">
    <property type="entry name" value="TONB_DEPENDENT_REC_3"/>
    <property type="match status" value="1"/>
</dbReference>
<keyword evidence="15 17" id="KW-0472">Membrane</keyword>
<dbReference type="InterPro" id="IPR039426">
    <property type="entry name" value="TonB-dep_rcpt-like"/>
</dbReference>
<dbReference type="Gene3D" id="2.40.170.20">
    <property type="entry name" value="TonB-dependent receptor, beta-barrel domain"/>
    <property type="match status" value="1"/>
</dbReference>
<evidence type="ECO:0000256" key="8">
    <source>
        <dbReference type="ARBA" id="ARBA00022496"/>
    </source>
</evidence>
<keyword evidence="5" id="KW-0813">Transport</keyword>
<keyword evidence="19" id="KW-0675">Receptor</keyword>
<evidence type="ECO:0000259" key="18">
    <source>
        <dbReference type="PROSITE" id="PS50983"/>
    </source>
</evidence>
<keyword evidence="7" id="KW-1003">Cell membrane</keyword>
<evidence type="ECO:0000256" key="15">
    <source>
        <dbReference type="ARBA" id="ARBA00023136"/>
    </source>
</evidence>
<evidence type="ECO:0000256" key="11">
    <source>
        <dbReference type="ARBA" id="ARBA00022989"/>
    </source>
</evidence>
<keyword evidence="10" id="KW-0732">Signal</keyword>
<keyword evidence="13" id="KW-0406">Ion transport</keyword>
<keyword evidence="11 17" id="KW-1133">Transmembrane helix</keyword>
<reference evidence="19 20" key="1">
    <citation type="submission" date="2012-10" db="EMBL/GenBank/DDBJ databases">
        <title>Genome sequencing and analysis of entomopathogenic fungi Beauveria bassiana D1-5.</title>
        <authorList>
            <person name="Li Q."/>
            <person name="Wang L."/>
            <person name="Zhang Z."/>
            <person name="Wang Q."/>
            <person name="Ren J."/>
            <person name="Wang M."/>
            <person name="Xu W."/>
            <person name="Wang J."/>
            <person name="Lu Y."/>
            <person name="Du Q."/>
            <person name="Sun Z."/>
        </authorList>
    </citation>
    <scope>NUCLEOTIDE SEQUENCE [LARGE SCALE GENOMIC DNA]</scope>
    <source>
        <strain evidence="19 20">D1-5</strain>
    </source>
</reference>
<dbReference type="InterPro" id="IPR000531">
    <property type="entry name" value="Beta-barrel_TonB"/>
</dbReference>
<evidence type="ECO:0000256" key="14">
    <source>
        <dbReference type="ARBA" id="ARBA00023077"/>
    </source>
</evidence>
<comment type="subcellular location">
    <subcellularLocation>
        <location evidence="2">Cell membrane</location>
        <topology evidence="2">Multi-pass membrane protein</topology>
    </subcellularLocation>
    <subcellularLocation>
        <location evidence="1">Cell outer membrane</location>
        <topology evidence="1">Multi-pass membrane protein</topology>
    </subcellularLocation>
</comment>
<evidence type="ECO:0000256" key="13">
    <source>
        <dbReference type="ARBA" id="ARBA00023065"/>
    </source>
</evidence>
<feature type="transmembrane region" description="Helical" evidence="17">
    <location>
        <begin position="1107"/>
        <end position="1125"/>
    </location>
</feature>
<name>A0A0A2VTA0_BEABA</name>
<evidence type="ECO:0000256" key="17">
    <source>
        <dbReference type="SAM" id="Phobius"/>
    </source>
</evidence>
<dbReference type="GO" id="GO:0038023">
    <property type="term" value="F:signaling receptor activity"/>
    <property type="evidence" value="ECO:0007669"/>
    <property type="project" value="InterPro"/>
</dbReference>
<dbReference type="Gene3D" id="2.170.130.10">
    <property type="entry name" value="TonB-dependent receptor, plug domain"/>
    <property type="match status" value="1"/>
</dbReference>
<evidence type="ECO:0000256" key="5">
    <source>
        <dbReference type="ARBA" id="ARBA00022448"/>
    </source>
</evidence>
<evidence type="ECO:0000256" key="4">
    <source>
        <dbReference type="ARBA" id="ARBA00009810"/>
    </source>
</evidence>
<comment type="caution">
    <text evidence="19">The sequence shown here is derived from an EMBL/GenBank/DDBJ whole genome shotgun (WGS) entry which is preliminary data.</text>
</comment>
<dbReference type="PRINTS" id="PR01715">
    <property type="entry name" value="FERRIBNDNGPP"/>
</dbReference>
<evidence type="ECO:0000256" key="1">
    <source>
        <dbReference type="ARBA" id="ARBA00004571"/>
    </source>
</evidence>
<comment type="similarity">
    <text evidence="3">Belongs to the binding-protein-dependent transport system permease family. FecCD subfamily.</text>
</comment>
<feature type="transmembrane region" description="Helical" evidence="17">
    <location>
        <begin position="1204"/>
        <end position="1226"/>
    </location>
</feature>
<dbReference type="InterPro" id="IPR002491">
    <property type="entry name" value="ABC_transptr_periplasmic_BD"/>
</dbReference>
<dbReference type="FunFam" id="2.40.170.20:FF:000005">
    <property type="entry name" value="TonB-dependent siderophore receptor"/>
    <property type="match status" value="1"/>
</dbReference>
<keyword evidence="14" id="KW-0798">TonB box</keyword>
<feature type="transmembrane region" description="Helical" evidence="17">
    <location>
        <begin position="1303"/>
        <end position="1322"/>
    </location>
</feature>
<evidence type="ECO:0000313" key="19">
    <source>
        <dbReference type="EMBL" id="KGQ11116.1"/>
    </source>
</evidence>
<dbReference type="InterPro" id="IPR010105">
    <property type="entry name" value="TonB_sidphr_rcpt"/>
</dbReference>
<dbReference type="FunFam" id="2.170.130.10:FF:000001">
    <property type="entry name" value="Catecholate siderophore TonB-dependent receptor"/>
    <property type="match status" value="1"/>
</dbReference>
<dbReference type="InterPro" id="IPR036942">
    <property type="entry name" value="Beta-barrel_TonB_sf"/>
</dbReference>
<feature type="transmembrane region" description="Helical" evidence="17">
    <location>
        <begin position="1278"/>
        <end position="1297"/>
    </location>
</feature>
<keyword evidence="6" id="KW-1134">Transmembrane beta strand</keyword>
<keyword evidence="16" id="KW-0998">Cell outer membrane</keyword>
<evidence type="ECO:0000256" key="3">
    <source>
        <dbReference type="ARBA" id="ARBA00007935"/>
    </source>
</evidence>
<feature type="domain" description="Fe/B12 periplasmic-binding" evidence="18">
    <location>
        <begin position="685"/>
        <end position="940"/>
    </location>
</feature>
<dbReference type="SUPFAM" id="SSF56935">
    <property type="entry name" value="Porins"/>
    <property type="match status" value="1"/>
</dbReference>
<dbReference type="InterPro" id="IPR037294">
    <property type="entry name" value="ABC_BtuC-like"/>
</dbReference>
<feature type="transmembrane region" description="Helical" evidence="17">
    <location>
        <begin position="1334"/>
        <end position="1354"/>
    </location>
</feature>
<keyword evidence="9 17" id="KW-0812">Transmembrane</keyword>
<dbReference type="STRING" id="1245745.A0A0A2VTA0"/>
<dbReference type="HOGENOM" id="CLU_252636_0_0_1"/>
<dbReference type="CDD" id="cd01347">
    <property type="entry name" value="ligand_gated_channel"/>
    <property type="match status" value="1"/>
</dbReference>
<evidence type="ECO:0000256" key="12">
    <source>
        <dbReference type="ARBA" id="ARBA00023004"/>
    </source>
</evidence>
<dbReference type="Proteomes" id="UP000030106">
    <property type="component" value="Unassembled WGS sequence"/>
</dbReference>
<sequence>MVVTATAPSSSGQEDETSVVAHDAVAGTKSSSLISRTPQSISVVTQAQIAAMAAKNIPQTLRYVAGVSSEDAGPDTRFDTIMVRGFEADEYLDGLRLPREAWWSRPAWDPFLLSRIEVVKGPASVLYGQANPGGVVNLVSKTPQAQPGGQVYVSAGNNSQFGTGFDVTGPLTDSKEWLGRVAGTFFDTKTQVDHTRYQHYDIAPSVTWQPNDRTSLTLLAQLRQDPDTGFYNMLPMKGTLVNNPNGNISTHFYGGQPGFDTYTRRQGSIGYQFRTELNDNVTLRQNVRYISSSADYRMVYPFGTYPTQPLVDRYSMNLTETMSNFAADNQAEFRFDTGPVSHTALLGVDVMHSSVRSQAGYGDASPLNYLNPDYSTPVEIPAFTSNSHSTMDQTGLYLQDQMALNNWMLSLAGRYDSAQTKATNLLDGTHQTRNDYATTGRAGLLYHFDNGIAPYISYSTSFVPSAGTDFNGNAFKPTKGKQTEVGLKYDPVGMDALFTLALFDLRQTNVATPDPDHVNYSVQTGEIRSRGIELEGKVNVTPAWQILASYSLTDPEVLKANDGSEGKHPTGISRNLAKLWSQYAFSGPLDGFSLGGGVRYVGPSYATTDNSLQVPGATVYDARIGWQYRQWQVALNAANLTNKTYLAACQNNGCEYAVKRQRFLTFALAAPFIGAAGAVSGPPQRLAVLDWGLTELILALGVTPQSVSAPDWYRKLIGTPELPASVVDIGLLFQPNLETLYALKPDLIVITPGHALLKPQLERIASTLTLPTGSLAEWQISLNKLAAVLHREVQAREITAAFEQAALHARDSAVTYPRPLFIATPVDALHMRLYGTGSLAGDVLTRCGFSNAWRGGVNAQGEAMVELTRIGADNAGLILLPEDGQWPLIQRWQSSLLWQRLPLTSQPEMAFPAQKFNSGGALVTATRIAEALGQILANAGRAGGDPAFHVVPAPGDGLAWGLGAGALWLADAAGAARGFDVVPGGAAVGANRGGDCRGSVCFAAGCATFLAAAPVAAGDDSGGDAGQPVVRLADHDNGGYQRPFSAVGADVGRRVAGAAGLGRRDRDSALARAVWPGCAAVAAPAGAAQAAGGDGKQPGRISAADPVGVIGFIGLAAPHLARLGGARTTRQMLCHSLLIGAGLLWFTDLCVSRITLLDGQLLPVGMLTALTGGPLLILLAGKARHQVLDTTPSAYEGEAGGGRFPAGTAFVLLLVAIVLSLFVGQGLHGWHWTTLAEQPALLPMRLPRLLAALSAGALLAAAGVLMQRVSGNPLASPEILGIGGGAAMGVTAFLLLFPTGGTGLMILSSATGALISLLVTLWSSRQSAFNPQRVLLNGLALNALFQAIASIVMLNNRQASSMLLQLMTGSTYYVNNGIAIVVHRRAAVRADYGAGGLDGPQFSLSASATRWAGGVAGWRTAVGMAADP</sequence>
<dbReference type="Pfam" id="PF07715">
    <property type="entry name" value="Plug"/>
    <property type="match status" value="1"/>
</dbReference>
<accession>A0A0A2VTA0</accession>
<protein>
    <submittedName>
        <fullName evidence="19">Ferrichrysobactin receptor</fullName>
    </submittedName>
</protein>
<dbReference type="PANTHER" id="PTHR32552">
    <property type="entry name" value="FERRICHROME IRON RECEPTOR-RELATED"/>
    <property type="match status" value="1"/>
</dbReference>
<feature type="transmembrane region" description="Helical" evidence="17">
    <location>
        <begin position="1162"/>
        <end position="1183"/>
    </location>
</feature>
<dbReference type="CDD" id="cd01146">
    <property type="entry name" value="FhuD"/>
    <property type="match status" value="1"/>
</dbReference>
<feature type="transmembrane region" description="Helical" evidence="17">
    <location>
        <begin position="1137"/>
        <end position="1156"/>
    </location>
</feature>
<dbReference type="GO" id="GO:0015891">
    <property type="term" value="P:siderophore transport"/>
    <property type="evidence" value="ECO:0007669"/>
    <property type="project" value="InterPro"/>
</dbReference>
<evidence type="ECO:0000256" key="7">
    <source>
        <dbReference type="ARBA" id="ARBA00022475"/>
    </source>
</evidence>
<dbReference type="PROSITE" id="PS50983">
    <property type="entry name" value="FE_B12_PBP"/>
    <property type="match status" value="1"/>
</dbReference>
<evidence type="ECO:0000313" key="20">
    <source>
        <dbReference type="Proteomes" id="UP000030106"/>
    </source>
</evidence>
<keyword evidence="8" id="KW-0410">Iron transport</keyword>
<evidence type="ECO:0000256" key="16">
    <source>
        <dbReference type="ARBA" id="ARBA00023237"/>
    </source>
</evidence>
<dbReference type="SUPFAM" id="SSF53807">
    <property type="entry name" value="Helical backbone' metal receptor"/>
    <property type="match status" value="1"/>
</dbReference>
<dbReference type="Gene3D" id="1.10.3470.10">
    <property type="entry name" value="ABC transporter involved in vitamin B12 uptake, BtuC"/>
    <property type="match status" value="2"/>
</dbReference>
<dbReference type="GO" id="GO:0015344">
    <property type="term" value="F:siderophore uptake transmembrane transporter activity"/>
    <property type="evidence" value="ECO:0007669"/>
    <property type="project" value="TreeGrafter"/>
</dbReference>
<dbReference type="SUPFAM" id="SSF81345">
    <property type="entry name" value="ABC transporter involved in vitamin B12 uptake, BtuC"/>
    <property type="match status" value="2"/>
</dbReference>
<feature type="transmembrane region" description="Helical" evidence="17">
    <location>
        <begin position="1246"/>
        <end position="1266"/>
    </location>
</feature>
<dbReference type="Pfam" id="PF01032">
    <property type="entry name" value="FecCD"/>
    <property type="match status" value="2"/>
</dbReference>
<dbReference type="GO" id="GO:0005886">
    <property type="term" value="C:plasma membrane"/>
    <property type="evidence" value="ECO:0007669"/>
    <property type="project" value="UniProtKB-SubCell"/>
</dbReference>
<keyword evidence="12" id="KW-0408">Iron</keyword>
<dbReference type="EMBL" id="ANFO01000239">
    <property type="protein sequence ID" value="KGQ11116.1"/>
    <property type="molecule type" value="Genomic_DNA"/>
</dbReference>
<evidence type="ECO:0000256" key="10">
    <source>
        <dbReference type="ARBA" id="ARBA00022729"/>
    </source>
</evidence>
<dbReference type="Pfam" id="PF01497">
    <property type="entry name" value="Peripla_BP_2"/>
    <property type="match status" value="1"/>
</dbReference>
<dbReference type="InterPro" id="IPR037066">
    <property type="entry name" value="Plug_dom_sf"/>
</dbReference>
<dbReference type="InterPro" id="IPR000522">
    <property type="entry name" value="ABC_transptr_permease_BtuC"/>
</dbReference>
<organism evidence="19 20">
    <name type="scientific">Beauveria bassiana D1-5</name>
    <dbReference type="NCBI Taxonomy" id="1245745"/>
    <lineage>
        <taxon>Eukaryota</taxon>
        <taxon>Fungi</taxon>
        <taxon>Dikarya</taxon>
        <taxon>Ascomycota</taxon>
        <taxon>Pezizomycotina</taxon>
        <taxon>Sordariomycetes</taxon>
        <taxon>Hypocreomycetidae</taxon>
        <taxon>Hypocreales</taxon>
        <taxon>Cordycipitaceae</taxon>
        <taxon>Beauveria</taxon>
    </lineage>
</organism>
<evidence type="ECO:0000256" key="2">
    <source>
        <dbReference type="ARBA" id="ARBA00004651"/>
    </source>
</evidence>